<evidence type="ECO:0000256" key="2">
    <source>
        <dbReference type="ARBA" id="ARBA00023002"/>
    </source>
</evidence>
<dbReference type="GO" id="GO:0016491">
    <property type="term" value="F:oxidoreductase activity"/>
    <property type="evidence" value="ECO:0007669"/>
    <property type="project" value="UniProtKB-KW"/>
</dbReference>
<dbReference type="PANTHER" id="PTHR13878">
    <property type="entry name" value="GULONOLACTONE OXIDASE"/>
    <property type="match status" value="1"/>
</dbReference>
<evidence type="ECO:0000256" key="3">
    <source>
        <dbReference type="SAM" id="SignalP"/>
    </source>
</evidence>
<comment type="similarity">
    <text evidence="1">Belongs to the oxygen-dependent FAD-linked oxidoreductase family.</text>
</comment>
<keyword evidence="6" id="KW-1185">Reference proteome</keyword>
<dbReference type="InterPro" id="IPR012951">
    <property type="entry name" value="BBE"/>
</dbReference>
<dbReference type="PROSITE" id="PS51387">
    <property type="entry name" value="FAD_PCMH"/>
    <property type="match status" value="1"/>
</dbReference>
<evidence type="ECO:0000313" key="5">
    <source>
        <dbReference type="EMBL" id="KAH6647776.1"/>
    </source>
</evidence>
<dbReference type="Pfam" id="PF01565">
    <property type="entry name" value="FAD_binding_4"/>
    <property type="match status" value="1"/>
</dbReference>
<gene>
    <name evidence="5" type="ORF">BKA67DRAFT_594693</name>
</gene>
<protein>
    <recommendedName>
        <fullName evidence="4">FAD-binding PCMH-type domain-containing protein</fullName>
    </recommendedName>
</protein>
<dbReference type="AlphaFoldDB" id="A0A9P8RL06"/>
<dbReference type="OrthoDB" id="9983560at2759"/>
<keyword evidence="3" id="KW-0732">Signal</keyword>
<dbReference type="InterPro" id="IPR016166">
    <property type="entry name" value="FAD-bd_PCMH"/>
</dbReference>
<dbReference type="EMBL" id="JAGPXC010000008">
    <property type="protein sequence ID" value="KAH6647776.1"/>
    <property type="molecule type" value="Genomic_DNA"/>
</dbReference>
<dbReference type="InterPro" id="IPR050432">
    <property type="entry name" value="FAD-linked_Oxidoreductases_BP"/>
</dbReference>
<feature type="signal peptide" evidence="3">
    <location>
        <begin position="1"/>
        <end position="20"/>
    </location>
</feature>
<comment type="caution">
    <text evidence="5">The sequence shown here is derived from an EMBL/GenBank/DDBJ whole genome shotgun (WGS) entry which is preliminary data.</text>
</comment>
<evidence type="ECO:0000259" key="4">
    <source>
        <dbReference type="PROSITE" id="PS51387"/>
    </source>
</evidence>
<accession>A0A9P8RL06</accession>
<dbReference type="GeneID" id="70133967"/>
<dbReference type="PANTHER" id="PTHR13878:SF91">
    <property type="entry name" value="FAD BINDING DOMAIN PROTEIN (AFU_ORTHOLOGUE AFUA_6G12070)-RELATED"/>
    <property type="match status" value="1"/>
</dbReference>
<organism evidence="5 6">
    <name type="scientific">Truncatella angustata</name>
    <dbReference type="NCBI Taxonomy" id="152316"/>
    <lineage>
        <taxon>Eukaryota</taxon>
        <taxon>Fungi</taxon>
        <taxon>Dikarya</taxon>
        <taxon>Ascomycota</taxon>
        <taxon>Pezizomycotina</taxon>
        <taxon>Sordariomycetes</taxon>
        <taxon>Xylariomycetidae</taxon>
        <taxon>Amphisphaeriales</taxon>
        <taxon>Sporocadaceae</taxon>
        <taxon>Truncatella</taxon>
    </lineage>
</organism>
<dbReference type="Pfam" id="PF08031">
    <property type="entry name" value="BBE"/>
    <property type="match status" value="1"/>
</dbReference>
<feature type="domain" description="FAD-binding PCMH-type" evidence="4">
    <location>
        <begin position="110"/>
        <end position="289"/>
    </location>
</feature>
<dbReference type="InterPro" id="IPR016169">
    <property type="entry name" value="FAD-bd_PCMH_sub2"/>
</dbReference>
<dbReference type="GO" id="GO:0071949">
    <property type="term" value="F:FAD binding"/>
    <property type="evidence" value="ECO:0007669"/>
    <property type="project" value="InterPro"/>
</dbReference>
<dbReference type="SUPFAM" id="SSF56176">
    <property type="entry name" value="FAD-binding/transporter-associated domain-like"/>
    <property type="match status" value="1"/>
</dbReference>
<dbReference type="InterPro" id="IPR036318">
    <property type="entry name" value="FAD-bd_PCMH-like_sf"/>
</dbReference>
<evidence type="ECO:0000313" key="6">
    <source>
        <dbReference type="Proteomes" id="UP000758603"/>
    </source>
</evidence>
<reference evidence="5" key="1">
    <citation type="journal article" date="2021" name="Nat. Commun.">
        <title>Genetic determinants of endophytism in the Arabidopsis root mycobiome.</title>
        <authorList>
            <person name="Mesny F."/>
            <person name="Miyauchi S."/>
            <person name="Thiergart T."/>
            <person name="Pickel B."/>
            <person name="Atanasova L."/>
            <person name="Karlsson M."/>
            <person name="Huettel B."/>
            <person name="Barry K.W."/>
            <person name="Haridas S."/>
            <person name="Chen C."/>
            <person name="Bauer D."/>
            <person name="Andreopoulos W."/>
            <person name="Pangilinan J."/>
            <person name="LaButti K."/>
            <person name="Riley R."/>
            <person name="Lipzen A."/>
            <person name="Clum A."/>
            <person name="Drula E."/>
            <person name="Henrissat B."/>
            <person name="Kohler A."/>
            <person name="Grigoriev I.V."/>
            <person name="Martin F.M."/>
            <person name="Hacquard S."/>
        </authorList>
    </citation>
    <scope>NUCLEOTIDE SEQUENCE</scope>
    <source>
        <strain evidence="5">MPI-SDFR-AT-0073</strain>
    </source>
</reference>
<dbReference type="RefSeq" id="XP_045954288.1">
    <property type="nucleotide sequence ID" value="XM_046105076.1"/>
</dbReference>
<dbReference type="Proteomes" id="UP000758603">
    <property type="component" value="Unassembled WGS sequence"/>
</dbReference>
<name>A0A9P8RL06_9PEZI</name>
<dbReference type="Gene3D" id="3.30.465.10">
    <property type="match status" value="2"/>
</dbReference>
<sequence>MKSLTYALVLFAPSFPAVYAQECRCFPGDKCWPDDEEWAFFNTSVGGNLIQTVPLASACHDPQYDEAACAAVQADWTNPELHYKSSSSIMSGLWANQSCDPFTLREAQCVIGTYVQYAVNVSDADQVSKAVKFAKEKNIRFVVRNTGHDYIGKSTGAGAIAVWMHNLKSLEVLDWDRGYYTGPAIQAGAGVQGFEAIEFADGHDLVTVAGNCPTVGMAGGHIQGGGHSPLASKFGLAADNALEFEVVDGQGNILIANRKENRDLFWALSGGGGGTYGVVTRVTVKAHATFEVTTNTLAFAMSSVSDDIVRSALRSLHSVIPNLVDRGIYIINGFRGGYFTIQDLMAPGFTPGDVDELLEPFISYLNRTGVVYQRTVTSYPTFAEYYAKGGPSFYLNNQANNIQGGNWLIPRDIATDPTRDVEYIDAVLSVAASGATIGTVGFNVSEAVAGDVHNAVFEGWRRALFYTLFIVPDPSDETIAEGFQRLEMIDRDLVSKFRNIAPDGGSYLNEADPLNASWKKDFYGANYDKLLSIKNKYDSDHMFYGLTAVGSEYWVEKDDKRLCRATTAHCSTSYTDS</sequence>
<keyword evidence="2" id="KW-0560">Oxidoreductase</keyword>
<evidence type="ECO:0000256" key="1">
    <source>
        <dbReference type="ARBA" id="ARBA00005466"/>
    </source>
</evidence>
<feature type="chain" id="PRO_5040112665" description="FAD-binding PCMH-type domain-containing protein" evidence="3">
    <location>
        <begin position="21"/>
        <end position="577"/>
    </location>
</feature>
<proteinExistence type="inferred from homology"/>
<dbReference type="InterPro" id="IPR006094">
    <property type="entry name" value="Oxid_FAD_bind_N"/>
</dbReference>